<gene>
    <name evidence="3" type="ORF">CERSUDRAFT_87337</name>
</gene>
<protein>
    <submittedName>
        <fullName evidence="3">Uncharacterized protein</fullName>
    </submittedName>
</protein>
<dbReference type="InterPro" id="IPR002347">
    <property type="entry name" value="SDR_fam"/>
</dbReference>
<dbReference type="InterPro" id="IPR051019">
    <property type="entry name" value="VLCFA-Steroid_DH"/>
</dbReference>
<dbReference type="GO" id="GO:0005783">
    <property type="term" value="C:endoplasmic reticulum"/>
    <property type="evidence" value="ECO:0007669"/>
    <property type="project" value="TreeGrafter"/>
</dbReference>
<accession>M2PCR1</accession>
<dbReference type="GO" id="GO:0016491">
    <property type="term" value="F:oxidoreductase activity"/>
    <property type="evidence" value="ECO:0007669"/>
    <property type="project" value="UniProtKB-KW"/>
</dbReference>
<dbReference type="PANTHER" id="PTHR43899:SF13">
    <property type="entry name" value="RH59310P"/>
    <property type="match status" value="1"/>
</dbReference>
<dbReference type="AlphaFoldDB" id="M2PCR1"/>
<organism evidence="3 4">
    <name type="scientific">Ceriporiopsis subvermispora (strain B)</name>
    <name type="common">White-rot fungus</name>
    <name type="synonym">Gelatoporia subvermispora</name>
    <dbReference type="NCBI Taxonomy" id="914234"/>
    <lineage>
        <taxon>Eukaryota</taxon>
        <taxon>Fungi</taxon>
        <taxon>Dikarya</taxon>
        <taxon>Basidiomycota</taxon>
        <taxon>Agaricomycotina</taxon>
        <taxon>Agaricomycetes</taxon>
        <taxon>Polyporales</taxon>
        <taxon>Gelatoporiaceae</taxon>
        <taxon>Gelatoporia</taxon>
    </lineage>
</organism>
<evidence type="ECO:0000313" key="3">
    <source>
        <dbReference type="EMBL" id="EMD33494.1"/>
    </source>
</evidence>
<reference evidence="3 4" key="1">
    <citation type="journal article" date="2012" name="Proc. Natl. Acad. Sci. U.S.A.">
        <title>Comparative genomics of Ceriporiopsis subvermispora and Phanerochaete chrysosporium provide insight into selective ligninolysis.</title>
        <authorList>
            <person name="Fernandez-Fueyo E."/>
            <person name="Ruiz-Duenas F.J."/>
            <person name="Ferreira P."/>
            <person name="Floudas D."/>
            <person name="Hibbett D.S."/>
            <person name="Canessa P."/>
            <person name="Larrondo L.F."/>
            <person name="James T.Y."/>
            <person name="Seelenfreund D."/>
            <person name="Lobos S."/>
            <person name="Polanco R."/>
            <person name="Tello M."/>
            <person name="Honda Y."/>
            <person name="Watanabe T."/>
            <person name="Watanabe T."/>
            <person name="Ryu J.S."/>
            <person name="Kubicek C.P."/>
            <person name="Schmoll M."/>
            <person name="Gaskell J."/>
            <person name="Hammel K.E."/>
            <person name="St John F.J."/>
            <person name="Vanden Wymelenberg A."/>
            <person name="Sabat G."/>
            <person name="Splinter BonDurant S."/>
            <person name="Syed K."/>
            <person name="Yadav J.S."/>
            <person name="Doddapaneni H."/>
            <person name="Subramanian V."/>
            <person name="Lavin J.L."/>
            <person name="Oguiza J.A."/>
            <person name="Perez G."/>
            <person name="Pisabarro A.G."/>
            <person name="Ramirez L."/>
            <person name="Santoyo F."/>
            <person name="Master E."/>
            <person name="Coutinho P.M."/>
            <person name="Henrissat B."/>
            <person name="Lombard V."/>
            <person name="Magnuson J.K."/>
            <person name="Kuees U."/>
            <person name="Hori C."/>
            <person name="Igarashi K."/>
            <person name="Samejima M."/>
            <person name="Held B.W."/>
            <person name="Barry K.W."/>
            <person name="LaButti K.M."/>
            <person name="Lapidus A."/>
            <person name="Lindquist E.A."/>
            <person name="Lucas S.M."/>
            <person name="Riley R."/>
            <person name="Salamov A.A."/>
            <person name="Hoffmeister D."/>
            <person name="Schwenk D."/>
            <person name="Hadar Y."/>
            <person name="Yarden O."/>
            <person name="de Vries R.P."/>
            <person name="Wiebenga A."/>
            <person name="Stenlid J."/>
            <person name="Eastwood D."/>
            <person name="Grigoriev I.V."/>
            <person name="Berka R.M."/>
            <person name="Blanchette R.A."/>
            <person name="Kersten P."/>
            <person name="Martinez A.T."/>
            <person name="Vicuna R."/>
            <person name="Cullen D."/>
        </authorList>
    </citation>
    <scope>NUCLEOTIDE SEQUENCE [LARGE SCALE GENOMIC DNA]</scope>
    <source>
        <strain evidence="3 4">B</strain>
    </source>
</reference>
<sequence>MATLVEIFAAIGVLLLLPKLYSFLSFVWTYTLRPSSVGQYLHGPIPAWAVVTGASDGIGKSVAGELYDRGFNLILHGRNEQKVRAVVESLRARGGPREVRYLIADAGTPGHNFPKLVEPFKDLNITLVVNNVGGNSNMRDARVDQCSETELLQVFHLNASFPLFFTRVLLPQLRASAKHGPVLVQFVGSLAGEIGPPRLPLYAASKAFLKGLTRALDNDERAGVPSGVRFAYMYVGEVVTNSMKTDVTLGSPSAETFAKGYVDLIGCGWRRYHPYMIHAVMDWFMQGLGEGVVDGFVTKRMAEIVAAAEKSR</sequence>
<dbReference type="STRING" id="914234.M2PCR1"/>
<evidence type="ECO:0000256" key="1">
    <source>
        <dbReference type="ARBA" id="ARBA00006484"/>
    </source>
</evidence>
<evidence type="ECO:0000313" key="4">
    <source>
        <dbReference type="Proteomes" id="UP000016930"/>
    </source>
</evidence>
<dbReference type="InterPro" id="IPR036291">
    <property type="entry name" value="NAD(P)-bd_dom_sf"/>
</dbReference>
<proteinExistence type="inferred from homology"/>
<evidence type="ECO:0000256" key="2">
    <source>
        <dbReference type="ARBA" id="ARBA00023002"/>
    </source>
</evidence>
<dbReference type="SUPFAM" id="SSF51735">
    <property type="entry name" value="NAD(P)-binding Rossmann-fold domains"/>
    <property type="match status" value="1"/>
</dbReference>
<name>M2PCR1_CERS8</name>
<dbReference type="Pfam" id="PF00106">
    <property type="entry name" value="adh_short"/>
    <property type="match status" value="1"/>
</dbReference>
<dbReference type="Proteomes" id="UP000016930">
    <property type="component" value="Unassembled WGS sequence"/>
</dbReference>
<keyword evidence="2" id="KW-0560">Oxidoreductase</keyword>
<dbReference type="EMBL" id="KB445806">
    <property type="protein sequence ID" value="EMD33494.1"/>
    <property type="molecule type" value="Genomic_DNA"/>
</dbReference>
<dbReference type="PANTHER" id="PTHR43899">
    <property type="entry name" value="RH59310P"/>
    <property type="match status" value="1"/>
</dbReference>
<dbReference type="Gene3D" id="3.40.50.720">
    <property type="entry name" value="NAD(P)-binding Rossmann-like Domain"/>
    <property type="match status" value="1"/>
</dbReference>
<dbReference type="OrthoDB" id="47007at2759"/>
<comment type="similarity">
    <text evidence="1">Belongs to the short-chain dehydrogenases/reductases (SDR) family.</text>
</comment>
<keyword evidence="4" id="KW-1185">Reference proteome</keyword>
<dbReference type="PRINTS" id="PR00081">
    <property type="entry name" value="GDHRDH"/>
</dbReference>
<dbReference type="HOGENOM" id="CLU_010194_38_2_1"/>